<sequence>MPITNKLELANEIYDSLWGVKIKQPAHSNFIKRGAMNLAKLAYLSMAIDRTPVRAMDEAQRVIYAIAKQFPNENQEFRVESIEELEAALHDLKDKTDTISRIGYRSAHTCLIQMSSFVKDPEVQEKILKLLAEYPARVCADSAPFYQNLGLNCTIVVEDDFDYLAILRPVAAPRPQAAKDDGHPAP</sequence>
<protein>
    <submittedName>
        <fullName evidence="1">Uncharacterized protein</fullName>
    </submittedName>
</protein>
<dbReference type="RefSeq" id="WP_184597229.1">
    <property type="nucleotide sequence ID" value="NZ_JACHLI010000043.1"/>
</dbReference>
<gene>
    <name evidence="1" type="ORF">HNP46_006489</name>
</gene>
<accession>A0A7W7P5D4</accession>
<name>A0A7W7P5D4_PSENT</name>
<proteinExistence type="predicted"/>
<comment type="caution">
    <text evidence="1">The sequence shown here is derived from an EMBL/GenBank/DDBJ whole genome shotgun (WGS) entry which is preliminary data.</text>
</comment>
<evidence type="ECO:0000313" key="2">
    <source>
        <dbReference type="Proteomes" id="UP000566995"/>
    </source>
</evidence>
<dbReference type="Proteomes" id="UP000566995">
    <property type="component" value="Unassembled WGS sequence"/>
</dbReference>
<evidence type="ECO:0000313" key="1">
    <source>
        <dbReference type="EMBL" id="MBB4867575.1"/>
    </source>
</evidence>
<reference evidence="1 2" key="1">
    <citation type="submission" date="2020-08" db="EMBL/GenBank/DDBJ databases">
        <title>Functional genomics of gut bacteria from endangered species of beetles.</title>
        <authorList>
            <person name="Carlos-Shanley C."/>
        </authorList>
    </citation>
    <scope>NUCLEOTIDE SEQUENCE [LARGE SCALE GENOMIC DNA]</scope>
    <source>
        <strain evidence="1 2">S00179</strain>
    </source>
</reference>
<dbReference type="EMBL" id="JACHLI010000043">
    <property type="protein sequence ID" value="MBB4867575.1"/>
    <property type="molecule type" value="Genomic_DNA"/>
</dbReference>
<organism evidence="1 2">
    <name type="scientific">Pseudomonas nitroreducens</name>
    <dbReference type="NCBI Taxonomy" id="46680"/>
    <lineage>
        <taxon>Bacteria</taxon>
        <taxon>Pseudomonadati</taxon>
        <taxon>Pseudomonadota</taxon>
        <taxon>Gammaproteobacteria</taxon>
        <taxon>Pseudomonadales</taxon>
        <taxon>Pseudomonadaceae</taxon>
        <taxon>Pseudomonas</taxon>
    </lineage>
</organism>
<dbReference type="AlphaFoldDB" id="A0A7W7P5D4"/>